<evidence type="ECO:0000313" key="1">
    <source>
        <dbReference type="EMBL" id="KOY82520.1"/>
    </source>
</evidence>
<gene>
    <name evidence="1" type="ORF">ADM90_04055</name>
</gene>
<dbReference type="STRING" id="33935.ADM90_04055"/>
<proteinExistence type="predicted"/>
<dbReference type="Proteomes" id="UP000037977">
    <property type="component" value="Unassembled WGS sequence"/>
</dbReference>
<protein>
    <submittedName>
        <fullName evidence="1">Uncharacterized protein</fullName>
    </submittedName>
</protein>
<keyword evidence="2" id="KW-1185">Reference proteome</keyword>
<dbReference type="EMBL" id="LGCI01000005">
    <property type="protein sequence ID" value="KOY82520.1"/>
    <property type="molecule type" value="Genomic_DNA"/>
</dbReference>
<dbReference type="AlphaFoldDB" id="A0A0M9DKX8"/>
<evidence type="ECO:0000313" key="2">
    <source>
        <dbReference type="Proteomes" id="UP000037977"/>
    </source>
</evidence>
<name>A0A0M9DKX8_9BACI</name>
<comment type="caution">
    <text evidence="1">The sequence shown here is derived from an EMBL/GenBank/DDBJ whole genome shotgun (WGS) entry which is preliminary data.</text>
</comment>
<accession>A0A0M9DKX8</accession>
<sequence>MVEAIAYVGIDIQFTRLTAEDRERGLVFLYLYDLPYADLTAYAGVIITNHVEEQFLMEHKAILDEYLLNGGVIFSLTEISLPWLANVANWKRSPIPLKDREIIIEPSDCSLFKGIEPYDINYRKGVRGFFSRGYFEKIPAYAEVLITDQSGVPILYVDRHSTNGTIFAGAGTDIYKVFIHEENTSKKLSIQMLACIREEAIRNYANGGISK</sequence>
<reference evidence="1 2" key="1">
    <citation type="submission" date="2015-07" db="EMBL/GenBank/DDBJ databases">
        <title>Genome sequencing project for genomic taxonomy and phylogenomics of Bacillus-like bacteria.</title>
        <authorList>
            <person name="Liu B."/>
            <person name="Wang J."/>
            <person name="Zhu Y."/>
            <person name="Liu G."/>
            <person name="Chen Q."/>
            <person name="Chen Z."/>
            <person name="Che J."/>
            <person name="Ge C."/>
            <person name="Shi H."/>
            <person name="Pan Z."/>
            <person name="Liu X."/>
        </authorList>
    </citation>
    <scope>NUCLEOTIDE SEQUENCE [LARGE SCALE GENOMIC DNA]</scope>
    <source>
        <strain evidence="1 2">DSM 54</strain>
    </source>
</reference>
<dbReference type="PATRIC" id="fig|33935.3.peg.227"/>
<dbReference type="RefSeq" id="WP_053993772.1">
    <property type="nucleotide sequence ID" value="NZ_CP065643.1"/>
</dbReference>
<organism evidence="1 2">
    <name type="scientific">Lysinibacillus macroides</name>
    <dbReference type="NCBI Taxonomy" id="33935"/>
    <lineage>
        <taxon>Bacteria</taxon>
        <taxon>Bacillati</taxon>
        <taxon>Bacillota</taxon>
        <taxon>Bacilli</taxon>
        <taxon>Bacillales</taxon>
        <taxon>Bacillaceae</taxon>
        <taxon>Lysinibacillus</taxon>
    </lineage>
</organism>